<dbReference type="GO" id="GO:0006508">
    <property type="term" value="P:proteolysis"/>
    <property type="evidence" value="ECO:0007669"/>
    <property type="project" value="UniProtKB-KW"/>
</dbReference>
<proteinExistence type="inferred from homology"/>
<reference evidence="14 15" key="1">
    <citation type="submission" date="2024-08" db="EMBL/GenBank/DDBJ databases">
        <title>Insights into the chromosomal genome structure of Flemingia macrophylla.</title>
        <authorList>
            <person name="Ding Y."/>
            <person name="Zhao Y."/>
            <person name="Bi W."/>
            <person name="Wu M."/>
            <person name="Zhao G."/>
            <person name="Gong Y."/>
            <person name="Li W."/>
            <person name="Zhang P."/>
        </authorList>
    </citation>
    <scope>NUCLEOTIDE SEQUENCE [LARGE SCALE GENOMIC DNA]</scope>
    <source>
        <strain evidence="14">DYQJB</strain>
        <tissue evidence="14">Leaf</tissue>
    </source>
</reference>
<dbReference type="AlphaFoldDB" id="A0ABD1M2S0"/>
<evidence type="ECO:0000256" key="2">
    <source>
        <dbReference type="ARBA" id="ARBA00011073"/>
    </source>
</evidence>
<dbReference type="Pfam" id="PF05922">
    <property type="entry name" value="Inhibitor_I9"/>
    <property type="match status" value="1"/>
</dbReference>
<dbReference type="CDD" id="cd02120">
    <property type="entry name" value="PA_subtilisin_like"/>
    <property type="match status" value="1"/>
</dbReference>
<dbReference type="InterPro" id="IPR036852">
    <property type="entry name" value="Peptidase_S8/S53_dom_sf"/>
</dbReference>
<evidence type="ECO:0000256" key="7">
    <source>
        <dbReference type="ARBA" id="ARBA00022825"/>
    </source>
</evidence>
<feature type="active site" description="Charge relay system" evidence="8 9">
    <location>
        <position position="224"/>
    </location>
</feature>
<keyword evidence="3" id="KW-0964">Secreted</keyword>
<evidence type="ECO:0000256" key="9">
    <source>
        <dbReference type="PROSITE-ProRule" id="PRU01240"/>
    </source>
</evidence>
<comment type="caution">
    <text evidence="14">The sequence shown here is derived from an EMBL/GenBank/DDBJ whole genome shotgun (WGS) entry which is preliminary data.</text>
</comment>
<feature type="domain" description="Subtilisin-like protease fibronectin type-III" evidence="13">
    <location>
        <begin position="620"/>
        <end position="715"/>
    </location>
</feature>
<evidence type="ECO:0000313" key="15">
    <source>
        <dbReference type="Proteomes" id="UP001603857"/>
    </source>
</evidence>
<dbReference type="Gene3D" id="3.40.50.200">
    <property type="entry name" value="Peptidase S8/S53 domain"/>
    <property type="match status" value="1"/>
</dbReference>
<keyword evidence="7 9" id="KW-0720">Serine protease</keyword>
<dbReference type="PANTHER" id="PTHR10795">
    <property type="entry name" value="PROPROTEIN CONVERTASE SUBTILISIN/KEXIN"/>
    <property type="match status" value="1"/>
</dbReference>
<feature type="chain" id="PRO_5044816289" description="Subtilisin-like protease" evidence="10">
    <location>
        <begin position="27"/>
        <end position="718"/>
    </location>
</feature>
<dbReference type="GO" id="GO:0009610">
    <property type="term" value="P:response to symbiotic fungus"/>
    <property type="evidence" value="ECO:0007669"/>
    <property type="project" value="UniProtKB-ARBA"/>
</dbReference>
<dbReference type="InterPro" id="IPR000209">
    <property type="entry name" value="Peptidase_S8/S53_dom"/>
</dbReference>
<keyword evidence="4 9" id="KW-0645">Protease</keyword>
<feature type="domain" description="Peptidase S8/S53" evidence="11">
    <location>
        <begin position="140"/>
        <end position="562"/>
    </location>
</feature>
<evidence type="ECO:0000256" key="10">
    <source>
        <dbReference type="SAM" id="SignalP"/>
    </source>
</evidence>
<evidence type="ECO:0000259" key="12">
    <source>
        <dbReference type="Pfam" id="PF05922"/>
    </source>
</evidence>
<comment type="similarity">
    <text evidence="2 9">Belongs to the peptidase S8 family.</text>
</comment>
<dbReference type="SUPFAM" id="SSF52743">
    <property type="entry name" value="Subtilisin-like"/>
    <property type="match status" value="1"/>
</dbReference>
<organism evidence="14 15">
    <name type="scientific">Flemingia macrophylla</name>
    <dbReference type="NCBI Taxonomy" id="520843"/>
    <lineage>
        <taxon>Eukaryota</taxon>
        <taxon>Viridiplantae</taxon>
        <taxon>Streptophyta</taxon>
        <taxon>Embryophyta</taxon>
        <taxon>Tracheophyta</taxon>
        <taxon>Spermatophyta</taxon>
        <taxon>Magnoliopsida</taxon>
        <taxon>eudicotyledons</taxon>
        <taxon>Gunneridae</taxon>
        <taxon>Pentapetalae</taxon>
        <taxon>rosids</taxon>
        <taxon>fabids</taxon>
        <taxon>Fabales</taxon>
        <taxon>Fabaceae</taxon>
        <taxon>Papilionoideae</taxon>
        <taxon>50 kb inversion clade</taxon>
        <taxon>NPAAA clade</taxon>
        <taxon>indigoferoid/millettioid clade</taxon>
        <taxon>Phaseoleae</taxon>
        <taxon>Flemingia</taxon>
    </lineage>
</organism>
<dbReference type="PROSITE" id="PS00138">
    <property type="entry name" value="SUBTILASE_SER"/>
    <property type="match status" value="1"/>
</dbReference>
<evidence type="ECO:0000259" key="13">
    <source>
        <dbReference type="Pfam" id="PF17766"/>
    </source>
</evidence>
<evidence type="ECO:0000259" key="11">
    <source>
        <dbReference type="Pfam" id="PF00082"/>
    </source>
</evidence>
<gene>
    <name evidence="14" type="ORF">Fmac_017675</name>
</gene>
<evidence type="ECO:0000313" key="14">
    <source>
        <dbReference type="EMBL" id="KAL2330094.1"/>
    </source>
</evidence>
<keyword evidence="5 10" id="KW-0732">Signal</keyword>
<dbReference type="FunFam" id="3.30.70.80:FF:000002">
    <property type="entry name" value="Subtilisin-like protease SBT5.3"/>
    <property type="match status" value="1"/>
</dbReference>
<dbReference type="CDD" id="cd04852">
    <property type="entry name" value="Peptidases_S8_3"/>
    <property type="match status" value="1"/>
</dbReference>
<dbReference type="InterPro" id="IPR041469">
    <property type="entry name" value="Subtilisin-like_FN3"/>
</dbReference>
<dbReference type="Proteomes" id="UP001603857">
    <property type="component" value="Unassembled WGS sequence"/>
</dbReference>
<evidence type="ECO:0000256" key="3">
    <source>
        <dbReference type="ARBA" id="ARBA00022525"/>
    </source>
</evidence>
<keyword evidence="15" id="KW-1185">Reference proteome</keyword>
<dbReference type="InterPro" id="IPR037045">
    <property type="entry name" value="S8pro/Inhibitor_I9_sf"/>
</dbReference>
<dbReference type="InterPro" id="IPR034197">
    <property type="entry name" value="Peptidases_S8_3"/>
</dbReference>
<dbReference type="GO" id="GO:0005576">
    <property type="term" value="C:extracellular region"/>
    <property type="evidence" value="ECO:0007669"/>
    <property type="project" value="UniProtKB-SubCell"/>
</dbReference>
<evidence type="ECO:0000256" key="4">
    <source>
        <dbReference type="ARBA" id="ARBA00022670"/>
    </source>
</evidence>
<dbReference type="EMBL" id="JBGMDY010000006">
    <property type="protein sequence ID" value="KAL2330094.1"/>
    <property type="molecule type" value="Genomic_DNA"/>
</dbReference>
<evidence type="ECO:0000256" key="6">
    <source>
        <dbReference type="ARBA" id="ARBA00022801"/>
    </source>
</evidence>
<dbReference type="InterPro" id="IPR045051">
    <property type="entry name" value="SBT"/>
</dbReference>
<dbReference type="PRINTS" id="PR00723">
    <property type="entry name" value="SUBTILISIN"/>
</dbReference>
<dbReference type="Pfam" id="PF00082">
    <property type="entry name" value="Peptidase_S8"/>
    <property type="match status" value="1"/>
</dbReference>
<dbReference type="Pfam" id="PF17766">
    <property type="entry name" value="fn3_6"/>
    <property type="match status" value="1"/>
</dbReference>
<keyword evidence="6 9" id="KW-0378">Hydrolase</keyword>
<evidence type="ECO:0000256" key="8">
    <source>
        <dbReference type="PIRSR" id="PIRSR615500-1"/>
    </source>
</evidence>
<evidence type="ECO:0000256" key="1">
    <source>
        <dbReference type="ARBA" id="ARBA00004613"/>
    </source>
</evidence>
<accession>A0ABD1M2S0</accession>
<feature type="active site" description="Charge relay system" evidence="8 9">
    <location>
        <position position="149"/>
    </location>
</feature>
<dbReference type="GO" id="GO:0009609">
    <property type="term" value="P:response to symbiotic bacterium"/>
    <property type="evidence" value="ECO:0007669"/>
    <property type="project" value="UniProtKB-ARBA"/>
</dbReference>
<dbReference type="FunFam" id="3.40.50.200:FF:000006">
    <property type="entry name" value="Subtilisin-like protease SBT1.5"/>
    <property type="match status" value="1"/>
</dbReference>
<evidence type="ECO:0000256" key="5">
    <source>
        <dbReference type="ARBA" id="ARBA00022729"/>
    </source>
</evidence>
<dbReference type="InterPro" id="IPR023828">
    <property type="entry name" value="Peptidase_S8_Ser-AS"/>
</dbReference>
<protein>
    <recommendedName>
        <fullName evidence="16">Subtilisin-like protease</fullName>
    </recommendedName>
</protein>
<dbReference type="Gene3D" id="3.30.70.80">
    <property type="entry name" value="Peptidase S8 propeptide/proteinase inhibitor I9"/>
    <property type="match status" value="1"/>
</dbReference>
<feature type="domain" description="Inhibitor I9" evidence="12">
    <location>
        <begin position="31"/>
        <end position="115"/>
    </location>
</feature>
<name>A0ABD1M2S0_9FABA</name>
<feature type="active site" description="Charge relay system" evidence="8 9">
    <location>
        <position position="506"/>
    </location>
</feature>
<sequence>MGRSTFYLHLLSSILIFTLLLNAVHASKKCYIVYLGAHSHGPIPSSSDIETATRSHYDLLGSVLGSYEKANEAIIYSYNKHINGFAAALEEEEAADIAKNPNVVSVFLSKEHKLHTTRSWEFLGLQRNGVNSAWQKGRFGENTIIANIDTGVWPESMSFTDKGIGLVPTKWRGGNVCQINRLRGSKKVPCNRKLIGARFFNKAYEAFNGKLPSSQQTARDFVGHGTHTLSTAGGNFVLGVSVFGNGNGTAKGGSPRARVAAYKACWSLTDAASCFGADVLAAIDQAISDGVDVISVSVGGRSSLSAEELFTDEVSIGAFHALSKNILVVASAGNDGPTPGTVINVAPWLFTIAASTLDRDFSSTLTFGNNQQITGASLFVNTPPNRSFSLILSTDAKLPTATNRDAQLCKAGTLDPRKVNGKIVSCIRDGKIKSVSEGQEALSAGAMGMILGNQEQNGNTLLAEPHPDVTAPGVNILAAYSLFASASNLPSDTRRGFPFNVLQGTSMSCPHVAGIAGLLKTLHPDWSPAAIKSAIMTTASTRDNTNRPIRDAFDKKLANPFAYGSGHVRPNSAIDPGLIYDLSIVDYLNFLCASGYDQQLISALNFNRTFTCSGSHRITDLNYPSITLPNLGSNAITVTRTVTNVGPPSTYFAKAKLPGYSISVVPNSLSFTKIGEKKAFKVTVQATSVTKRGNYNFGELLWTNGKHIVRSPITVRRK</sequence>
<dbReference type="PROSITE" id="PS51892">
    <property type="entry name" value="SUBTILASE"/>
    <property type="match status" value="1"/>
</dbReference>
<feature type="signal peptide" evidence="10">
    <location>
        <begin position="1"/>
        <end position="26"/>
    </location>
</feature>
<dbReference type="GO" id="GO:0004252">
    <property type="term" value="F:serine-type endopeptidase activity"/>
    <property type="evidence" value="ECO:0007669"/>
    <property type="project" value="UniProtKB-UniRule"/>
</dbReference>
<evidence type="ECO:0008006" key="16">
    <source>
        <dbReference type="Google" id="ProtNLM"/>
    </source>
</evidence>
<dbReference type="InterPro" id="IPR015500">
    <property type="entry name" value="Peptidase_S8_subtilisin-rel"/>
</dbReference>
<comment type="subcellular location">
    <subcellularLocation>
        <location evidence="1">Secreted</location>
    </subcellularLocation>
</comment>
<dbReference type="InterPro" id="IPR010259">
    <property type="entry name" value="S8pro/Inhibitor_I9"/>
</dbReference>
<dbReference type="Gene3D" id="2.60.40.2310">
    <property type="match status" value="1"/>
</dbReference>